<dbReference type="SUPFAM" id="SSF53335">
    <property type="entry name" value="S-adenosyl-L-methionine-dependent methyltransferases"/>
    <property type="match status" value="1"/>
</dbReference>
<dbReference type="InterPro" id="IPR052514">
    <property type="entry name" value="SAM-dependent_MTase"/>
</dbReference>
<dbReference type="NCBIfam" id="TIGR01444">
    <property type="entry name" value="fkbM_fam"/>
    <property type="match status" value="1"/>
</dbReference>
<dbReference type="PANTHER" id="PTHR34203:SF15">
    <property type="entry name" value="SLL1173 PROTEIN"/>
    <property type="match status" value="1"/>
</dbReference>
<dbReference type="PANTHER" id="PTHR34203">
    <property type="entry name" value="METHYLTRANSFERASE, FKBM FAMILY PROTEIN"/>
    <property type="match status" value="1"/>
</dbReference>
<keyword evidence="2" id="KW-0808">Transferase</keyword>
<evidence type="ECO:0000259" key="1">
    <source>
        <dbReference type="Pfam" id="PF05050"/>
    </source>
</evidence>
<gene>
    <name evidence="2" type="ORF">AL072_06210</name>
</gene>
<dbReference type="EMBL" id="CP012401">
    <property type="protein sequence ID" value="ALG70572.1"/>
    <property type="molecule type" value="Genomic_DNA"/>
</dbReference>
<feature type="domain" description="Methyltransferase FkbM" evidence="1">
    <location>
        <begin position="66"/>
        <end position="226"/>
    </location>
</feature>
<dbReference type="Pfam" id="PF05050">
    <property type="entry name" value="Methyltransf_21"/>
    <property type="match status" value="1"/>
</dbReference>
<dbReference type="KEGG" id="ati:AL072_06210"/>
<evidence type="ECO:0000313" key="3">
    <source>
        <dbReference type="Proteomes" id="UP000069935"/>
    </source>
</evidence>
<keyword evidence="3" id="KW-1185">Reference proteome</keyword>
<dbReference type="InterPro" id="IPR029063">
    <property type="entry name" value="SAM-dependent_MTases_sf"/>
</dbReference>
<name>A0AAC8VW21_9PROT</name>
<dbReference type="AlphaFoldDB" id="A0AAC8VW21"/>
<dbReference type="Proteomes" id="UP000069935">
    <property type="component" value="Chromosome 1"/>
</dbReference>
<dbReference type="GO" id="GO:0032259">
    <property type="term" value="P:methylation"/>
    <property type="evidence" value="ECO:0007669"/>
    <property type="project" value="UniProtKB-KW"/>
</dbReference>
<dbReference type="Gene3D" id="3.40.50.150">
    <property type="entry name" value="Vaccinia Virus protein VP39"/>
    <property type="match status" value="1"/>
</dbReference>
<dbReference type="InterPro" id="IPR006342">
    <property type="entry name" value="FkbM_mtfrase"/>
</dbReference>
<evidence type="ECO:0000313" key="2">
    <source>
        <dbReference type="EMBL" id="ALG70572.1"/>
    </source>
</evidence>
<dbReference type="GO" id="GO:0008168">
    <property type="term" value="F:methyltransferase activity"/>
    <property type="evidence" value="ECO:0007669"/>
    <property type="project" value="UniProtKB-KW"/>
</dbReference>
<sequence>MQGGAMAEDLLGGAGPVGLVRARHGLMMYRRTDTVVGRSLDYYGEYFEQEVALFRQCVRPGDRVIDVGANIGAHTVALARLVGPTGRVLALEPIDANHRLLCGNLALNGLDWADGMLAAAGATDGILHLAGVAMEEDGNYGALSLDTLSLGAPAGDRPVPVHRLDGLAHDGAGRIRLIKIDVEGMEAQVLEGARALIARDRPVLYVENDRPDKSAALIRLLEELGYACYWYLPAFHNPANFAGRSEPIFGHGLIDDGTEIHGLGMGINLFCLPAEAGARISGLLPVAGPEEHPLLRGHNGRFIGG</sequence>
<accession>A0AAC8VW21</accession>
<reference evidence="2 3" key="2">
    <citation type="journal article" date="2016" name="Genome Announc.">
        <title>Complete Genome Sequence of a Strain of Azospirillum thiophilum Isolated from a Sulfide Spring.</title>
        <authorList>
            <person name="Fomenkov A."/>
            <person name="Vincze T."/>
            <person name="Grabovich M."/>
            <person name="Anton B.P."/>
            <person name="Dubinina G."/>
            <person name="Orlova M."/>
            <person name="Belousova E."/>
            <person name="Roberts R.J."/>
        </authorList>
    </citation>
    <scope>NUCLEOTIDE SEQUENCE [LARGE SCALE GENOMIC DNA]</scope>
    <source>
        <strain evidence="2 3">BV-S</strain>
    </source>
</reference>
<keyword evidence="2" id="KW-0489">Methyltransferase</keyword>
<organism evidence="2 3">
    <name type="scientific">Azospirillum thiophilum</name>
    <dbReference type="NCBI Taxonomy" id="528244"/>
    <lineage>
        <taxon>Bacteria</taxon>
        <taxon>Pseudomonadati</taxon>
        <taxon>Pseudomonadota</taxon>
        <taxon>Alphaproteobacteria</taxon>
        <taxon>Rhodospirillales</taxon>
        <taxon>Azospirillaceae</taxon>
        <taxon>Azospirillum</taxon>
    </lineage>
</organism>
<reference evidence="3" key="1">
    <citation type="submission" date="2015-08" db="EMBL/GenBank/DDBJ databases">
        <title>Complete Genome Sequence of Azospirillum thiophilum BV-S.</title>
        <authorList>
            <person name="Fomenkov A."/>
            <person name="Vincze T."/>
            <person name="Grabovich M."/>
            <person name="Dubinina G."/>
            <person name="Orlova M."/>
            <person name="Belousova E."/>
            <person name="Roberts R.J."/>
        </authorList>
    </citation>
    <scope>NUCLEOTIDE SEQUENCE [LARGE SCALE GENOMIC DNA]</scope>
    <source>
        <strain evidence="3">BV-S</strain>
    </source>
</reference>
<protein>
    <submittedName>
        <fullName evidence="2">Methyltransferase</fullName>
    </submittedName>
</protein>
<proteinExistence type="predicted"/>